<dbReference type="Gene3D" id="1.20.58.430">
    <property type="entry name" value="Type IV secretion system, VirB5-domain"/>
    <property type="match status" value="1"/>
</dbReference>
<keyword evidence="2" id="KW-0732">Signal</keyword>
<feature type="coiled-coil region" evidence="1">
    <location>
        <begin position="36"/>
        <end position="63"/>
    </location>
</feature>
<dbReference type="InterPro" id="IPR023220">
    <property type="entry name" value="T4SS_VirB5-domain"/>
</dbReference>
<dbReference type="SUPFAM" id="SSF101082">
    <property type="entry name" value="Typo IV secretion system protein TraC"/>
    <property type="match status" value="1"/>
</dbReference>
<evidence type="ECO:0000313" key="3">
    <source>
        <dbReference type="EMBL" id="BAU94189.1"/>
    </source>
</evidence>
<dbReference type="RefSeq" id="WP_157914328.1">
    <property type="nucleotide sequence ID" value="NZ_AP014813.1"/>
</dbReference>
<dbReference type="Proteomes" id="UP000218288">
    <property type="component" value="Plasmid pMPPM04"/>
</dbReference>
<sequence>MKLRRYMLAGAAALGLIGTTAGPVTAQMAVVDVRAIAQAMQQVRQLQSQLAQLQQTYAAIAHLPQAELNRLAQQLNTNQFRNPLGTSSANIGGLLDGSGNLAPGAQAYLDRNKVYSPTGQDFQAQQMGRNATGIANTQAMAAQLYQSAASHIQTLQSLEGQLTVAPDAKAVADVQARIAMEQAAFQGQQLQAQSLAMWQAAQERNQDQRNDEIRRQQIDNLIQQAKAHGG</sequence>
<geneLocation type="plasmid" evidence="4">
    <name>pmppm04 dna</name>
</geneLocation>
<protein>
    <submittedName>
        <fullName evidence="3">Type IV secretion protein VirB5</fullName>
    </submittedName>
</protein>
<dbReference type="OrthoDB" id="7307283at2"/>
<name>A0A160PKQ2_9HYPH</name>
<dbReference type="InterPro" id="IPR014158">
    <property type="entry name" value="T4SS_VirB5"/>
</dbReference>
<feature type="signal peptide" evidence="2">
    <location>
        <begin position="1"/>
        <end position="26"/>
    </location>
</feature>
<organism evidence="3 4">
    <name type="scientific">Methylorubrum populi</name>
    <dbReference type="NCBI Taxonomy" id="223967"/>
    <lineage>
        <taxon>Bacteria</taxon>
        <taxon>Pseudomonadati</taxon>
        <taxon>Pseudomonadota</taxon>
        <taxon>Alphaproteobacteria</taxon>
        <taxon>Hyphomicrobiales</taxon>
        <taxon>Methylobacteriaceae</taxon>
        <taxon>Methylorubrum</taxon>
    </lineage>
</organism>
<proteinExistence type="predicted"/>
<dbReference type="EMBL" id="AP014813">
    <property type="protein sequence ID" value="BAU94189.1"/>
    <property type="molecule type" value="Genomic_DNA"/>
</dbReference>
<evidence type="ECO:0000256" key="1">
    <source>
        <dbReference type="SAM" id="Coils"/>
    </source>
</evidence>
<keyword evidence="3" id="KW-0614">Plasmid</keyword>
<keyword evidence="1" id="KW-0175">Coiled coil</keyword>
<accession>A0A160PKQ2</accession>
<dbReference type="Pfam" id="PF07996">
    <property type="entry name" value="T4SS"/>
    <property type="match status" value="1"/>
</dbReference>
<reference evidence="3 4" key="1">
    <citation type="journal article" date="2016" name="Genome Announc.">
        <title>Complete Genome Sequence of Methylobacterium populi P-1M, Isolated from Pink-Pigmented Household Biofilm.</title>
        <authorList>
            <person name="Morohoshi T."/>
            <person name="Ikeda T."/>
        </authorList>
    </citation>
    <scope>NUCLEOTIDE SEQUENCE [LARGE SCALE GENOMIC DNA]</scope>
    <source>
        <strain evidence="3 4">P-1M</strain>
        <plasmid evidence="4">Plasmid pmppm04 dna</plasmid>
    </source>
</reference>
<feature type="chain" id="PRO_5007819647" evidence="2">
    <location>
        <begin position="27"/>
        <end position="230"/>
    </location>
</feature>
<gene>
    <name evidence="3" type="primary">virB5</name>
    <name evidence="3" type="ORF">MPPM_5584</name>
</gene>
<evidence type="ECO:0000256" key="2">
    <source>
        <dbReference type="SAM" id="SignalP"/>
    </source>
</evidence>
<dbReference type="AlphaFoldDB" id="A0A160PKQ2"/>
<evidence type="ECO:0000313" key="4">
    <source>
        <dbReference type="Proteomes" id="UP000218288"/>
    </source>
</evidence>